<accession>A0ABT2N7X9</accession>
<dbReference type="InterPro" id="IPR011008">
    <property type="entry name" value="Dimeric_a/b-barrel"/>
</dbReference>
<dbReference type="Pfam" id="PF07876">
    <property type="entry name" value="Dabb"/>
    <property type="match status" value="1"/>
</dbReference>
<evidence type="ECO:0000256" key="1">
    <source>
        <dbReference type="ARBA" id="ARBA00011738"/>
    </source>
</evidence>
<name>A0ABT2N7X9_9CYAN</name>
<dbReference type="PROSITE" id="PS51502">
    <property type="entry name" value="S_R_A_B_BARREL"/>
    <property type="match status" value="1"/>
</dbReference>
<dbReference type="PANTHER" id="PTHR33178:SF10">
    <property type="entry name" value="STRESS-RESPONSE A_B BARREL DOMAIN-CONTAINING PROTEIN"/>
    <property type="match status" value="1"/>
</dbReference>
<comment type="subunit">
    <text evidence="1">Homodimer.</text>
</comment>
<protein>
    <submittedName>
        <fullName evidence="3">Dabb family protein</fullName>
    </submittedName>
</protein>
<dbReference type="SMART" id="SM00886">
    <property type="entry name" value="Dabb"/>
    <property type="match status" value="1"/>
</dbReference>
<evidence type="ECO:0000313" key="4">
    <source>
        <dbReference type="Proteomes" id="UP001525961"/>
    </source>
</evidence>
<evidence type="ECO:0000313" key="3">
    <source>
        <dbReference type="EMBL" id="MCT7978692.1"/>
    </source>
</evidence>
<reference evidence="3 4" key="1">
    <citation type="journal article" date="2022" name="Front. Microbiol.">
        <title>High genomic differentiation and limited gene flow indicate recent cryptic speciation within the genus Laspinema (cyanobacteria).</title>
        <authorList>
            <person name="Stanojkovic A."/>
            <person name="Skoupy S."/>
            <person name="Skaloud P."/>
            <person name="Dvorak P."/>
        </authorList>
    </citation>
    <scope>NUCLEOTIDE SEQUENCE [LARGE SCALE GENOMIC DNA]</scope>
    <source>
        <strain evidence="3 4">D3b</strain>
    </source>
</reference>
<dbReference type="InterPro" id="IPR044662">
    <property type="entry name" value="HS1/DABB1-like"/>
</dbReference>
<evidence type="ECO:0000259" key="2">
    <source>
        <dbReference type="PROSITE" id="PS51502"/>
    </source>
</evidence>
<feature type="domain" description="Stress-response A/B barrel" evidence="2">
    <location>
        <begin position="43"/>
        <end position="139"/>
    </location>
</feature>
<dbReference type="Gene3D" id="3.30.70.100">
    <property type="match status" value="1"/>
</dbReference>
<dbReference type="Proteomes" id="UP001525961">
    <property type="component" value="Unassembled WGS sequence"/>
</dbReference>
<dbReference type="PANTHER" id="PTHR33178">
    <property type="match status" value="1"/>
</dbReference>
<gene>
    <name evidence="3" type="ORF">NG792_13340</name>
</gene>
<proteinExistence type="predicted"/>
<dbReference type="EMBL" id="JAMXFA010000015">
    <property type="protein sequence ID" value="MCT7978692.1"/>
    <property type="molecule type" value="Genomic_DNA"/>
</dbReference>
<dbReference type="SUPFAM" id="SSF54909">
    <property type="entry name" value="Dimeric alpha+beta barrel"/>
    <property type="match status" value="1"/>
</dbReference>
<comment type="caution">
    <text evidence="3">The sequence shown here is derived from an EMBL/GenBank/DDBJ whole genome shotgun (WGS) entry which is preliminary data.</text>
</comment>
<keyword evidence="4" id="KW-1185">Reference proteome</keyword>
<dbReference type="InterPro" id="IPR013097">
    <property type="entry name" value="Dabb"/>
</dbReference>
<organism evidence="3 4">
    <name type="scientific">Laspinema olomoucense D3b</name>
    <dbReference type="NCBI Taxonomy" id="2953688"/>
    <lineage>
        <taxon>Bacteria</taxon>
        <taxon>Bacillati</taxon>
        <taxon>Cyanobacteriota</taxon>
        <taxon>Cyanophyceae</taxon>
        <taxon>Oscillatoriophycideae</taxon>
        <taxon>Oscillatoriales</taxon>
        <taxon>Laspinemataceae</taxon>
        <taxon>Laspinema</taxon>
        <taxon>Laspinema olomoucense</taxon>
    </lineage>
</organism>
<dbReference type="RefSeq" id="WP_261235713.1">
    <property type="nucleotide sequence ID" value="NZ_JAMXFA010000015.1"/>
</dbReference>
<sequence>MAKIPLTPLGGLLIVAAFKLGQMNPTVAIASNPQPPSPSEPPVHHIVLIKLQPDITPKQIEQTIEDNRRLISAIPGVLEVSLGPKARDDREVHFKDYDLGLYVKLSKNADLDIYGPHPNHQEFLARNRSKIANIRVIDFYGE</sequence>